<evidence type="ECO:0000313" key="2">
    <source>
        <dbReference type="Proteomes" id="UP001054837"/>
    </source>
</evidence>
<dbReference type="EMBL" id="BPLQ01004405">
    <property type="protein sequence ID" value="GIY07843.1"/>
    <property type="molecule type" value="Genomic_DNA"/>
</dbReference>
<evidence type="ECO:0000313" key="1">
    <source>
        <dbReference type="EMBL" id="GIY07843.1"/>
    </source>
</evidence>
<organism evidence="1 2">
    <name type="scientific">Caerostris darwini</name>
    <dbReference type="NCBI Taxonomy" id="1538125"/>
    <lineage>
        <taxon>Eukaryota</taxon>
        <taxon>Metazoa</taxon>
        <taxon>Ecdysozoa</taxon>
        <taxon>Arthropoda</taxon>
        <taxon>Chelicerata</taxon>
        <taxon>Arachnida</taxon>
        <taxon>Araneae</taxon>
        <taxon>Araneomorphae</taxon>
        <taxon>Entelegynae</taxon>
        <taxon>Araneoidea</taxon>
        <taxon>Araneidae</taxon>
        <taxon>Caerostris</taxon>
    </lineage>
</organism>
<sequence>MSRISSKKFLQRNNPPFFTKHTNDIALEVKSQPILQSPDLTSQRSPCIYLNLNRFLALTSSSKRIRSTGTRGIISSFRCSGNTVAL</sequence>
<dbReference type="Proteomes" id="UP001054837">
    <property type="component" value="Unassembled WGS sequence"/>
</dbReference>
<accession>A0AAV4QDP2</accession>
<comment type="caution">
    <text evidence="1">The sequence shown here is derived from an EMBL/GenBank/DDBJ whole genome shotgun (WGS) entry which is preliminary data.</text>
</comment>
<gene>
    <name evidence="1" type="ORF">CDAR_420611</name>
</gene>
<protein>
    <submittedName>
        <fullName evidence="1">Uncharacterized protein</fullName>
    </submittedName>
</protein>
<proteinExistence type="predicted"/>
<reference evidence="1 2" key="1">
    <citation type="submission" date="2021-06" db="EMBL/GenBank/DDBJ databases">
        <title>Caerostris darwini draft genome.</title>
        <authorList>
            <person name="Kono N."/>
            <person name="Arakawa K."/>
        </authorList>
    </citation>
    <scope>NUCLEOTIDE SEQUENCE [LARGE SCALE GENOMIC DNA]</scope>
</reference>
<keyword evidence="2" id="KW-1185">Reference proteome</keyword>
<name>A0AAV4QDP2_9ARAC</name>
<dbReference type="AlphaFoldDB" id="A0AAV4QDP2"/>